<evidence type="ECO:0000256" key="7">
    <source>
        <dbReference type="ARBA" id="ARBA00022777"/>
    </source>
</evidence>
<organism evidence="10 11">
    <name type="scientific">Glarea lozoyensis (strain ATCC 74030 / MF5533)</name>
    <dbReference type="NCBI Taxonomy" id="1104152"/>
    <lineage>
        <taxon>Eukaryota</taxon>
        <taxon>Fungi</taxon>
        <taxon>Dikarya</taxon>
        <taxon>Ascomycota</taxon>
        <taxon>Pezizomycotina</taxon>
        <taxon>Leotiomycetes</taxon>
        <taxon>Helotiales</taxon>
        <taxon>Helotiaceae</taxon>
        <taxon>Glarea</taxon>
    </lineage>
</organism>
<keyword evidence="7 10" id="KW-0418">Kinase</keyword>
<keyword evidence="4" id="KW-0808">Transferase</keyword>
<protein>
    <recommendedName>
        <fullName evidence="3">dTMP kinase</fullName>
        <ecNumber evidence="3">2.7.4.9</ecNumber>
    </recommendedName>
</protein>
<dbReference type="PROSITE" id="PS01331">
    <property type="entry name" value="THYMIDYLATE_KINASE"/>
    <property type="match status" value="1"/>
</dbReference>
<dbReference type="HOGENOM" id="CLU_1147291_0_0_1"/>
<dbReference type="PANTHER" id="PTHR10344">
    <property type="entry name" value="THYMIDYLATE KINASE"/>
    <property type="match status" value="1"/>
</dbReference>
<evidence type="ECO:0000256" key="3">
    <source>
        <dbReference type="ARBA" id="ARBA00012980"/>
    </source>
</evidence>
<dbReference type="AlphaFoldDB" id="H0EHB3"/>
<dbReference type="EC" id="2.7.4.9" evidence="3"/>
<accession>H0EHB3</accession>
<dbReference type="GO" id="GO:0005634">
    <property type="term" value="C:nucleus"/>
    <property type="evidence" value="ECO:0007669"/>
    <property type="project" value="TreeGrafter"/>
</dbReference>
<dbReference type="Proteomes" id="UP000005446">
    <property type="component" value="Unassembled WGS sequence"/>
</dbReference>
<evidence type="ECO:0000313" key="10">
    <source>
        <dbReference type="EMBL" id="EHL01942.1"/>
    </source>
</evidence>
<dbReference type="InterPro" id="IPR039430">
    <property type="entry name" value="Thymidylate_kin-like_dom"/>
</dbReference>
<keyword evidence="6" id="KW-0547">Nucleotide-binding</keyword>
<dbReference type="OrthoDB" id="425602at2759"/>
<keyword evidence="8" id="KW-0067">ATP-binding</keyword>
<dbReference type="FunCoup" id="H0EHB3">
    <property type="interactions" value="445"/>
</dbReference>
<dbReference type="SUPFAM" id="SSF52540">
    <property type="entry name" value="P-loop containing nucleoside triphosphate hydrolases"/>
    <property type="match status" value="1"/>
</dbReference>
<sequence>MELPELVRVHFGWRVNPKTRFLFVSAPSHELFEIPADLDMANSEDLQYTFRQPSGPVSRGAFIVLEGLDRSGKTTQVKLLCDKLYSEGHNVRTLRFPAWIKEQISRGYTIVCDRYYYSGMVYSAAKKNPTLSLQWARSPDVGLPRPDRVLFLDLTAEEVEKRLGYGEEKYEKRELQETVREVFLGLLVRGEEESTDMVVIDAGHPVEEVASTLWKAVQTVVKEVECGSRKELGTVGTWSPTL</sequence>
<dbReference type="InterPro" id="IPR018095">
    <property type="entry name" value="Thymidylate_kin_CS"/>
</dbReference>
<dbReference type="GO" id="GO:0005829">
    <property type="term" value="C:cytosol"/>
    <property type="evidence" value="ECO:0007669"/>
    <property type="project" value="TreeGrafter"/>
</dbReference>
<feature type="domain" description="Thymidylate kinase-like" evidence="9">
    <location>
        <begin position="99"/>
        <end position="211"/>
    </location>
</feature>
<evidence type="ECO:0000256" key="1">
    <source>
        <dbReference type="ARBA" id="ARBA00004992"/>
    </source>
</evidence>
<dbReference type="CDD" id="cd01672">
    <property type="entry name" value="TMPK"/>
    <property type="match status" value="1"/>
</dbReference>
<evidence type="ECO:0000256" key="6">
    <source>
        <dbReference type="ARBA" id="ARBA00022741"/>
    </source>
</evidence>
<dbReference type="InParanoid" id="H0EHB3"/>
<evidence type="ECO:0000256" key="5">
    <source>
        <dbReference type="ARBA" id="ARBA00022727"/>
    </source>
</evidence>
<dbReference type="GO" id="GO:0005524">
    <property type="term" value="F:ATP binding"/>
    <property type="evidence" value="ECO:0007669"/>
    <property type="project" value="UniProtKB-KW"/>
</dbReference>
<keyword evidence="5" id="KW-0545">Nucleotide biosynthesis</keyword>
<dbReference type="Pfam" id="PF02223">
    <property type="entry name" value="Thymidylate_kin"/>
    <property type="match status" value="1"/>
</dbReference>
<evidence type="ECO:0000256" key="2">
    <source>
        <dbReference type="ARBA" id="ARBA00009776"/>
    </source>
</evidence>
<evidence type="ECO:0000256" key="4">
    <source>
        <dbReference type="ARBA" id="ARBA00022679"/>
    </source>
</evidence>
<dbReference type="GO" id="GO:0006227">
    <property type="term" value="P:dUDP biosynthetic process"/>
    <property type="evidence" value="ECO:0007669"/>
    <property type="project" value="TreeGrafter"/>
</dbReference>
<comment type="pathway">
    <text evidence="1">Pyrimidine metabolism; dTTP biosynthesis.</text>
</comment>
<dbReference type="GO" id="GO:0006235">
    <property type="term" value="P:dTTP biosynthetic process"/>
    <property type="evidence" value="ECO:0007669"/>
    <property type="project" value="TreeGrafter"/>
</dbReference>
<keyword evidence="11" id="KW-1185">Reference proteome</keyword>
<evidence type="ECO:0000259" key="9">
    <source>
        <dbReference type="Pfam" id="PF02223"/>
    </source>
</evidence>
<evidence type="ECO:0000256" key="8">
    <source>
        <dbReference type="ARBA" id="ARBA00022840"/>
    </source>
</evidence>
<dbReference type="PANTHER" id="PTHR10344:SF1">
    <property type="entry name" value="THYMIDYLATE KINASE"/>
    <property type="match status" value="1"/>
</dbReference>
<dbReference type="GO" id="GO:0004798">
    <property type="term" value="F:dTMP kinase activity"/>
    <property type="evidence" value="ECO:0007669"/>
    <property type="project" value="UniProtKB-EC"/>
</dbReference>
<dbReference type="InterPro" id="IPR027417">
    <property type="entry name" value="P-loop_NTPase"/>
</dbReference>
<gene>
    <name evidence="10" type="ORF">M7I_1890</name>
</gene>
<dbReference type="Gene3D" id="3.40.50.300">
    <property type="entry name" value="P-loop containing nucleotide triphosphate hydrolases"/>
    <property type="match status" value="2"/>
</dbReference>
<comment type="caution">
    <text evidence="10">The sequence shown here is derived from an EMBL/GenBank/DDBJ whole genome shotgun (WGS) entry which is preliminary data.</text>
</comment>
<reference evidence="10 11" key="1">
    <citation type="journal article" date="2012" name="Eukaryot. Cell">
        <title>Genome sequence of the fungus Glarea lozoyensis: the first genome sequence of a species from the Helotiaceae family.</title>
        <authorList>
            <person name="Youssar L."/>
            <person name="Gruening B.A."/>
            <person name="Erxleben A."/>
            <person name="Guenther S."/>
            <person name="Huettel W."/>
        </authorList>
    </citation>
    <scope>NUCLEOTIDE SEQUENCE [LARGE SCALE GENOMIC DNA]</scope>
    <source>
        <strain evidence="11">ATCC 74030 / MF5533</strain>
    </source>
</reference>
<dbReference type="GO" id="GO:0006233">
    <property type="term" value="P:dTDP biosynthetic process"/>
    <property type="evidence" value="ECO:0007669"/>
    <property type="project" value="InterPro"/>
</dbReference>
<name>H0EHB3_GLAL7</name>
<proteinExistence type="inferred from homology"/>
<evidence type="ECO:0000313" key="11">
    <source>
        <dbReference type="Proteomes" id="UP000005446"/>
    </source>
</evidence>
<comment type="similarity">
    <text evidence="2">Belongs to the thymidylate kinase family.</text>
</comment>
<dbReference type="EMBL" id="AGUE01000040">
    <property type="protein sequence ID" value="EHL01942.1"/>
    <property type="molecule type" value="Genomic_DNA"/>
</dbReference>
<dbReference type="GO" id="GO:0004550">
    <property type="term" value="F:nucleoside diphosphate kinase activity"/>
    <property type="evidence" value="ECO:0007669"/>
    <property type="project" value="TreeGrafter"/>
</dbReference>